<dbReference type="GO" id="GO:0015768">
    <property type="term" value="P:maltose transport"/>
    <property type="evidence" value="ECO:0007669"/>
    <property type="project" value="TreeGrafter"/>
</dbReference>
<dbReference type="Pfam" id="PF01547">
    <property type="entry name" value="SBP_bac_1"/>
    <property type="match status" value="1"/>
</dbReference>
<dbReference type="RefSeq" id="WP_183337079.1">
    <property type="nucleotide sequence ID" value="NZ_JACHZG010000001.1"/>
</dbReference>
<evidence type="ECO:0000256" key="4">
    <source>
        <dbReference type="SAM" id="MobiDB-lite"/>
    </source>
</evidence>
<feature type="compositionally biased region" description="Low complexity" evidence="4">
    <location>
        <begin position="35"/>
        <end position="52"/>
    </location>
</feature>
<proteinExistence type="inferred from homology"/>
<keyword evidence="2" id="KW-0813">Transport</keyword>
<feature type="region of interest" description="Disordered" evidence="4">
    <location>
        <begin position="33"/>
        <end position="52"/>
    </location>
</feature>
<comment type="caution">
    <text evidence="5">The sequence shown here is derived from an EMBL/GenBank/DDBJ whole genome shotgun (WGS) entry which is preliminary data.</text>
</comment>
<dbReference type="PROSITE" id="PS51318">
    <property type="entry name" value="TAT"/>
    <property type="match status" value="1"/>
</dbReference>
<dbReference type="GO" id="GO:0042956">
    <property type="term" value="P:maltodextrin transmembrane transport"/>
    <property type="evidence" value="ECO:0007669"/>
    <property type="project" value="TreeGrafter"/>
</dbReference>
<sequence>MGIPSSLPRRRFLSGVGASALAVGLAGCGGNTGRPPAGASSSGSAGASGGPKPALSQWYHEYGEDGVEAAVKRYAAAYDQASVTVRWNPGDYDKLASASLLTADVPDVFEYGNGPTLDMIRAGQVVDLTDTLGDAASQFSKPVLDAMTWEGKVYAIPQTVDMQLLFYRKSVLEKAGVAPPTTLAELTAAAKAVATKDMGGFFAGNDGGVSTLAQMLVWSAGREQLNADSTGIGFDDADGYAAFAAYRDLATSGGLVRSASADWFDAAPLTNGETAMQWTGLWTLPDVQDKLGDDFGVLPFPAVGAAGRPSVPFGSYGSIVAAKGKDPEAAKAFVRWLWVDQEADQVDFSNSYGVHIPAKPSLVPQATKIATGPGAEAAKFVDELGHAPSKLWTPATSNALTAALTRVLTKNADPRTEIGQVAATAKTEIARARG</sequence>
<dbReference type="GO" id="GO:0055052">
    <property type="term" value="C:ATP-binding cassette (ABC) transporter complex, substrate-binding subunit-containing"/>
    <property type="evidence" value="ECO:0007669"/>
    <property type="project" value="TreeGrafter"/>
</dbReference>
<dbReference type="PANTHER" id="PTHR30061">
    <property type="entry name" value="MALTOSE-BINDING PERIPLASMIC PROTEIN"/>
    <property type="match status" value="1"/>
</dbReference>
<name>A0A7W5JTI9_9ACTN</name>
<gene>
    <name evidence="5" type="ORF">FHX39_001014</name>
</gene>
<keyword evidence="6" id="KW-1185">Reference proteome</keyword>
<evidence type="ECO:0000256" key="1">
    <source>
        <dbReference type="ARBA" id="ARBA00008520"/>
    </source>
</evidence>
<dbReference type="Gene3D" id="3.40.190.10">
    <property type="entry name" value="Periplasmic binding protein-like II"/>
    <property type="match status" value="1"/>
</dbReference>
<evidence type="ECO:0000313" key="6">
    <source>
        <dbReference type="Proteomes" id="UP000565572"/>
    </source>
</evidence>
<reference evidence="5 6" key="1">
    <citation type="submission" date="2020-08" db="EMBL/GenBank/DDBJ databases">
        <title>Sequencing the genomes of 1000 actinobacteria strains.</title>
        <authorList>
            <person name="Klenk H.-P."/>
        </authorList>
    </citation>
    <scope>NUCLEOTIDE SEQUENCE [LARGE SCALE GENOMIC DNA]</scope>
    <source>
        <strain evidence="5 6">DSM 11053</strain>
    </source>
</reference>
<keyword evidence="5" id="KW-0762">Sugar transport</keyword>
<dbReference type="GO" id="GO:1901982">
    <property type="term" value="F:maltose binding"/>
    <property type="evidence" value="ECO:0007669"/>
    <property type="project" value="TreeGrafter"/>
</dbReference>
<evidence type="ECO:0000313" key="5">
    <source>
        <dbReference type="EMBL" id="MBB3326070.1"/>
    </source>
</evidence>
<dbReference type="AlphaFoldDB" id="A0A7W5JTI9"/>
<dbReference type="SUPFAM" id="SSF53850">
    <property type="entry name" value="Periplasmic binding protein-like II"/>
    <property type="match status" value="1"/>
</dbReference>
<protein>
    <submittedName>
        <fullName evidence="5">Multiple sugar transport system substrate-binding protein</fullName>
    </submittedName>
</protein>
<keyword evidence="3" id="KW-0732">Signal</keyword>
<comment type="similarity">
    <text evidence="1">Belongs to the bacterial solute-binding protein 1 family.</text>
</comment>
<dbReference type="InterPro" id="IPR006311">
    <property type="entry name" value="TAT_signal"/>
</dbReference>
<organism evidence="5 6">
    <name type="scientific">Microlunatus antarcticus</name>
    <dbReference type="NCBI Taxonomy" id="53388"/>
    <lineage>
        <taxon>Bacteria</taxon>
        <taxon>Bacillati</taxon>
        <taxon>Actinomycetota</taxon>
        <taxon>Actinomycetes</taxon>
        <taxon>Propionibacteriales</taxon>
        <taxon>Propionibacteriaceae</taxon>
        <taxon>Microlunatus</taxon>
    </lineage>
</organism>
<dbReference type="InterPro" id="IPR006059">
    <property type="entry name" value="SBP"/>
</dbReference>
<dbReference type="Proteomes" id="UP000565572">
    <property type="component" value="Unassembled WGS sequence"/>
</dbReference>
<evidence type="ECO:0000256" key="3">
    <source>
        <dbReference type="ARBA" id="ARBA00022729"/>
    </source>
</evidence>
<dbReference type="PANTHER" id="PTHR30061:SF50">
    <property type="entry name" value="MALTOSE_MALTODEXTRIN-BINDING PERIPLASMIC PROTEIN"/>
    <property type="match status" value="1"/>
</dbReference>
<evidence type="ECO:0000256" key="2">
    <source>
        <dbReference type="ARBA" id="ARBA00022448"/>
    </source>
</evidence>
<accession>A0A7W5JTI9</accession>
<dbReference type="EMBL" id="JACHZG010000001">
    <property type="protein sequence ID" value="MBB3326070.1"/>
    <property type="molecule type" value="Genomic_DNA"/>
</dbReference>